<dbReference type="EMBL" id="JAMSHJ010000006">
    <property type="protein sequence ID" value="KAI5395130.1"/>
    <property type="molecule type" value="Genomic_DNA"/>
</dbReference>
<dbReference type="Gramene" id="Psat06G0165000-T1">
    <property type="protein sequence ID" value="KAI5395130.1"/>
    <property type="gene ID" value="KIW84_061650"/>
</dbReference>
<dbReference type="AlphaFoldDB" id="A0A9D4W3N2"/>
<keyword evidence="2" id="KW-1185">Reference proteome</keyword>
<comment type="caution">
    <text evidence="1">The sequence shown here is derived from an EMBL/GenBank/DDBJ whole genome shotgun (WGS) entry which is preliminary data.</text>
</comment>
<dbReference type="Proteomes" id="UP001058974">
    <property type="component" value="Chromosome 6"/>
</dbReference>
<evidence type="ECO:0000313" key="2">
    <source>
        <dbReference type="Proteomes" id="UP001058974"/>
    </source>
</evidence>
<gene>
    <name evidence="1" type="ORF">KIW84_061650</name>
</gene>
<reference evidence="1 2" key="1">
    <citation type="journal article" date="2022" name="Nat. Genet.">
        <title>Improved pea reference genome and pan-genome highlight genomic features and evolutionary characteristics.</title>
        <authorList>
            <person name="Yang T."/>
            <person name="Liu R."/>
            <person name="Luo Y."/>
            <person name="Hu S."/>
            <person name="Wang D."/>
            <person name="Wang C."/>
            <person name="Pandey M.K."/>
            <person name="Ge S."/>
            <person name="Xu Q."/>
            <person name="Li N."/>
            <person name="Li G."/>
            <person name="Huang Y."/>
            <person name="Saxena R.K."/>
            <person name="Ji Y."/>
            <person name="Li M."/>
            <person name="Yan X."/>
            <person name="He Y."/>
            <person name="Liu Y."/>
            <person name="Wang X."/>
            <person name="Xiang C."/>
            <person name="Varshney R.K."/>
            <person name="Ding H."/>
            <person name="Gao S."/>
            <person name="Zong X."/>
        </authorList>
    </citation>
    <scope>NUCLEOTIDE SEQUENCE [LARGE SCALE GENOMIC DNA]</scope>
    <source>
        <strain evidence="1 2">cv. Zhongwan 6</strain>
    </source>
</reference>
<protein>
    <submittedName>
        <fullName evidence="1">Uncharacterized protein</fullName>
    </submittedName>
</protein>
<name>A0A9D4W3N2_PEA</name>
<proteinExistence type="predicted"/>
<organism evidence="1 2">
    <name type="scientific">Pisum sativum</name>
    <name type="common">Garden pea</name>
    <name type="synonym">Lathyrus oleraceus</name>
    <dbReference type="NCBI Taxonomy" id="3888"/>
    <lineage>
        <taxon>Eukaryota</taxon>
        <taxon>Viridiplantae</taxon>
        <taxon>Streptophyta</taxon>
        <taxon>Embryophyta</taxon>
        <taxon>Tracheophyta</taxon>
        <taxon>Spermatophyta</taxon>
        <taxon>Magnoliopsida</taxon>
        <taxon>eudicotyledons</taxon>
        <taxon>Gunneridae</taxon>
        <taxon>Pentapetalae</taxon>
        <taxon>rosids</taxon>
        <taxon>fabids</taxon>
        <taxon>Fabales</taxon>
        <taxon>Fabaceae</taxon>
        <taxon>Papilionoideae</taxon>
        <taxon>50 kb inversion clade</taxon>
        <taxon>NPAAA clade</taxon>
        <taxon>Hologalegina</taxon>
        <taxon>IRL clade</taxon>
        <taxon>Fabeae</taxon>
        <taxon>Lathyrus</taxon>
    </lineage>
</organism>
<sequence length="121" mass="14597">MLTLWQELDLCYDDNWRCKEDNVLFLSRQENDRVFMFLVGLYKDLDEARQGIMMRKTPRRSESEGSTVATRKLNEGKRSYKVPWCDHCKREWNTRETCWKLKGKLPNWKKKGGRAFQDRNS</sequence>
<accession>A0A9D4W3N2</accession>
<evidence type="ECO:0000313" key="1">
    <source>
        <dbReference type="EMBL" id="KAI5395130.1"/>
    </source>
</evidence>